<dbReference type="EMBL" id="GBRH01161712">
    <property type="protein sequence ID" value="JAE36184.1"/>
    <property type="molecule type" value="Transcribed_RNA"/>
</dbReference>
<organism evidence="1">
    <name type="scientific">Arundo donax</name>
    <name type="common">Giant reed</name>
    <name type="synonym">Donax arundinaceus</name>
    <dbReference type="NCBI Taxonomy" id="35708"/>
    <lineage>
        <taxon>Eukaryota</taxon>
        <taxon>Viridiplantae</taxon>
        <taxon>Streptophyta</taxon>
        <taxon>Embryophyta</taxon>
        <taxon>Tracheophyta</taxon>
        <taxon>Spermatophyta</taxon>
        <taxon>Magnoliopsida</taxon>
        <taxon>Liliopsida</taxon>
        <taxon>Poales</taxon>
        <taxon>Poaceae</taxon>
        <taxon>PACMAD clade</taxon>
        <taxon>Arundinoideae</taxon>
        <taxon>Arundineae</taxon>
        <taxon>Arundo</taxon>
    </lineage>
</organism>
<reference evidence="1" key="2">
    <citation type="journal article" date="2015" name="Data Brief">
        <title>Shoot transcriptome of the giant reed, Arundo donax.</title>
        <authorList>
            <person name="Barrero R.A."/>
            <person name="Guerrero F.D."/>
            <person name="Moolhuijzen P."/>
            <person name="Goolsby J.A."/>
            <person name="Tidwell J."/>
            <person name="Bellgard S.E."/>
            <person name="Bellgard M.I."/>
        </authorList>
    </citation>
    <scope>NUCLEOTIDE SEQUENCE</scope>
    <source>
        <tissue evidence="1">Shoot tissue taken approximately 20 cm above the soil surface</tissue>
    </source>
</reference>
<proteinExistence type="predicted"/>
<protein>
    <submittedName>
        <fullName evidence="1">Uncharacterized protein</fullName>
    </submittedName>
</protein>
<reference evidence="1" key="1">
    <citation type="submission" date="2014-09" db="EMBL/GenBank/DDBJ databases">
        <authorList>
            <person name="Magalhaes I.L.F."/>
            <person name="Oliveira U."/>
            <person name="Santos F.R."/>
            <person name="Vidigal T.H.D.A."/>
            <person name="Brescovit A.D."/>
            <person name="Santos A.J."/>
        </authorList>
    </citation>
    <scope>NUCLEOTIDE SEQUENCE</scope>
    <source>
        <tissue evidence="1">Shoot tissue taken approximately 20 cm above the soil surface</tissue>
    </source>
</reference>
<sequence length="33" mass="3948">MLKIKHEQTVLTLDEYHEQYIPRNASTIPHDIN</sequence>
<evidence type="ECO:0000313" key="1">
    <source>
        <dbReference type="EMBL" id="JAE36184.1"/>
    </source>
</evidence>
<accession>A0A0A9HK41</accession>
<name>A0A0A9HK41_ARUDO</name>
<dbReference type="AlphaFoldDB" id="A0A0A9HK41"/>